<sequence>MKKASIYERLQLTHPIIQAPMAGGISTPELTAAVSNHGGLGMIAAGYLQPEGLRKQIKEVKKKTKHWFGINLFVPEDYQLEACALHTSKTLLQSIHQSLEIEENDVPLPRSEEDHRTYQALIDVIIEEEVPVCSFTFGIPSHSIIERLKRHGIVVIGTATTVKEAIEIERAGLDMVILQGSEAGGHRGTFLHAEEEGLIGLMALIPQAIRLIHIPIIAAGGIMDGRALMAARCLGADAVQMGTAFLTCTESGASDIHKKAITKATDSQTILTSVFSGKKARGINNTFIRMMQKHEEDLPSFPIQHTLTKSIRQESVKRKNREYMSLWSGQSPMLASVQSAGELIERVMEEAEEVWNGV</sequence>
<keyword evidence="8" id="KW-0560">Oxidoreductase</keyword>
<dbReference type="GO" id="GO:0004497">
    <property type="term" value="F:monooxygenase activity"/>
    <property type="evidence" value="ECO:0007669"/>
    <property type="project" value="UniProtKB-KW"/>
</dbReference>
<evidence type="ECO:0000313" key="12">
    <source>
        <dbReference type="EMBL" id="MEN0642497.1"/>
    </source>
</evidence>
<reference evidence="12 13" key="1">
    <citation type="submission" date="2024-03" db="EMBL/GenBank/DDBJ databases">
        <title>Bacilli Hybrid Assemblies.</title>
        <authorList>
            <person name="Kovac J."/>
        </authorList>
    </citation>
    <scope>NUCLEOTIDE SEQUENCE [LARGE SCALE GENOMIC DNA]</scope>
    <source>
        <strain evidence="12 13">FSL R7-0666</strain>
    </source>
</reference>
<dbReference type="EMBL" id="JBCITK010000001">
    <property type="protein sequence ID" value="MEN0642497.1"/>
    <property type="molecule type" value="Genomic_DNA"/>
</dbReference>
<dbReference type="Gene3D" id="3.20.20.70">
    <property type="entry name" value="Aldolase class I"/>
    <property type="match status" value="1"/>
</dbReference>
<comment type="cofactor">
    <cofactor evidence="1">
        <name>FMN</name>
        <dbReference type="ChEBI" id="CHEBI:58210"/>
    </cofactor>
</comment>
<evidence type="ECO:0000256" key="9">
    <source>
        <dbReference type="ARBA" id="ARBA00023033"/>
    </source>
</evidence>
<gene>
    <name evidence="12" type="ORF">MKY91_04870</name>
</gene>
<dbReference type="Proteomes" id="UP001418796">
    <property type="component" value="Unassembled WGS sequence"/>
</dbReference>
<keyword evidence="9 12" id="KW-0503">Monooxygenase</keyword>
<evidence type="ECO:0000256" key="11">
    <source>
        <dbReference type="ARBA" id="ARBA00049401"/>
    </source>
</evidence>
<keyword evidence="7" id="KW-0288">FMN</keyword>
<evidence type="ECO:0000256" key="10">
    <source>
        <dbReference type="ARBA" id="ARBA00031155"/>
    </source>
</evidence>
<dbReference type="CDD" id="cd04730">
    <property type="entry name" value="NPD_like"/>
    <property type="match status" value="1"/>
</dbReference>
<dbReference type="SUPFAM" id="SSF51412">
    <property type="entry name" value="Inosine monophosphate dehydrogenase (IMPDH)"/>
    <property type="match status" value="1"/>
</dbReference>
<evidence type="ECO:0000256" key="8">
    <source>
        <dbReference type="ARBA" id="ARBA00023002"/>
    </source>
</evidence>
<comment type="function">
    <text evidence="2">Nitronate monooxygenase that uses molecular oxygen to catalyze the oxidative denitrification of alkyl nitronates. Acts on propionate 3-nitronate (P3N), the presumed physiological substrate. Probably functions in the detoxification of P3N, a metabolic poison produced by plants and fungi as a defense mechanism.</text>
</comment>
<evidence type="ECO:0000256" key="3">
    <source>
        <dbReference type="ARBA" id="ARBA00009881"/>
    </source>
</evidence>
<dbReference type="Pfam" id="PF03060">
    <property type="entry name" value="NMO"/>
    <property type="match status" value="1"/>
</dbReference>
<comment type="catalytic activity">
    <reaction evidence="11">
        <text>3 propionate 3-nitronate + 3 O2 + H2O = 3 3-oxopropanoate + 2 nitrate + nitrite + H2O2 + 3 H(+)</text>
        <dbReference type="Rhea" id="RHEA:57332"/>
        <dbReference type="ChEBI" id="CHEBI:15377"/>
        <dbReference type="ChEBI" id="CHEBI:15378"/>
        <dbReference type="ChEBI" id="CHEBI:15379"/>
        <dbReference type="ChEBI" id="CHEBI:16240"/>
        <dbReference type="ChEBI" id="CHEBI:16301"/>
        <dbReference type="ChEBI" id="CHEBI:17632"/>
        <dbReference type="ChEBI" id="CHEBI:33190"/>
        <dbReference type="ChEBI" id="CHEBI:136067"/>
    </reaction>
</comment>
<comment type="similarity">
    <text evidence="3">Belongs to the nitronate monooxygenase family. NMO class I subfamily.</text>
</comment>
<organism evidence="12 13">
    <name type="scientific">Alkalicoccobacillus gibsonii</name>
    <dbReference type="NCBI Taxonomy" id="79881"/>
    <lineage>
        <taxon>Bacteria</taxon>
        <taxon>Bacillati</taxon>
        <taxon>Bacillota</taxon>
        <taxon>Bacilli</taxon>
        <taxon>Bacillales</taxon>
        <taxon>Bacillaceae</taxon>
        <taxon>Alkalicoccobacillus</taxon>
    </lineage>
</organism>
<evidence type="ECO:0000313" key="13">
    <source>
        <dbReference type="Proteomes" id="UP001418796"/>
    </source>
</evidence>
<dbReference type="InterPro" id="IPR013785">
    <property type="entry name" value="Aldolase_TIM"/>
</dbReference>
<accession>A0ABU9VFW0</accession>
<dbReference type="RefSeq" id="WP_343129617.1">
    <property type="nucleotide sequence ID" value="NZ_JBCITK010000001.1"/>
</dbReference>
<evidence type="ECO:0000256" key="1">
    <source>
        <dbReference type="ARBA" id="ARBA00001917"/>
    </source>
</evidence>
<protein>
    <recommendedName>
        <fullName evidence="4">Probable nitronate monooxygenase</fullName>
    </recommendedName>
    <alternativeName>
        <fullName evidence="10">Propionate 3-nitronate monooxygenase</fullName>
    </alternativeName>
</protein>
<evidence type="ECO:0000256" key="2">
    <source>
        <dbReference type="ARBA" id="ARBA00003535"/>
    </source>
</evidence>
<keyword evidence="5" id="KW-0216">Detoxification</keyword>
<evidence type="ECO:0000256" key="6">
    <source>
        <dbReference type="ARBA" id="ARBA00022630"/>
    </source>
</evidence>
<dbReference type="PANTHER" id="PTHR42747:SF3">
    <property type="entry name" value="NITRONATE MONOOXYGENASE-RELATED"/>
    <property type="match status" value="1"/>
</dbReference>
<proteinExistence type="inferred from homology"/>
<name>A0ABU9VFW0_9BACI</name>
<keyword evidence="13" id="KW-1185">Reference proteome</keyword>
<evidence type="ECO:0000256" key="7">
    <source>
        <dbReference type="ARBA" id="ARBA00022643"/>
    </source>
</evidence>
<comment type="caution">
    <text evidence="12">The sequence shown here is derived from an EMBL/GenBank/DDBJ whole genome shotgun (WGS) entry which is preliminary data.</text>
</comment>
<evidence type="ECO:0000256" key="5">
    <source>
        <dbReference type="ARBA" id="ARBA00022575"/>
    </source>
</evidence>
<dbReference type="InterPro" id="IPR004136">
    <property type="entry name" value="NMO"/>
</dbReference>
<dbReference type="PANTHER" id="PTHR42747">
    <property type="entry name" value="NITRONATE MONOOXYGENASE-RELATED"/>
    <property type="match status" value="1"/>
</dbReference>
<keyword evidence="6" id="KW-0285">Flavoprotein</keyword>
<evidence type="ECO:0000256" key="4">
    <source>
        <dbReference type="ARBA" id="ARBA00013457"/>
    </source>
</evidence>